<dbReference type="SUPFAM" id="SSF56801">
    <property type="entry name" value="Acetyl-CoA synthetase-like"/>
    <property type="match status" value="1"/>
</dbReference>
<organism evidence="5 6">
    <name type="scientific">Pseudonocardia broussonetiae</name>
    <dbReference type="NCBI Taxonomy" id="2736640"/>
    <lineage>
        <taxon>Bacteria</taxon>
        <taxon>Bacillati</taxon>
        <taxon>Actinomycetota</taxon>
        <taxon>Actinomycetes</taxon>
        <taxon>Pseudonocardiales</taxon>
        <taxon>Pseudonocardiaceae</taxon>
        <taxon>Pseudonocardia</taxon>
    </lineage>
</organism>
<dbReference type="RefSeq" id="WP_172161769.1">
    <property type="nucleotide sequence ID" value="NZ_CP053564.1"/>
</dbReference>
<dbReference type="InterPro" id="IPR042099">
    <property type="entry name" value="ANL_N_sf"/>
</dbReference>
<proteinExistence type="inferred from homology"/>
<dbReference type="EMBL" id="CP053564">
    <property type="protein sequence ID" value="QJY48258.1"/>
    <property type="molecule type" value="Genomic_DNA"/>
</dbReference>
<evidence type="ECO:0000259" key="4">
    <source>
        <dbReference type="Pfam" id="PF13193"/>
    </source>
</evidence>
<evidence type="ECO:0000259" key="3">
    <source>
        <dbReference type="Pfam" id="PF00501"/>
    </source>
</evidence>
<dbReference type="Proteomes" id="UP000505377">
    <property type="component" value="Chromosome"/>
</dbReference>
<dbReference type="InterPro" id="IPR045851">
    <property type="entry name" value="AMP-bd_C_sf"/>
</dbReference>
<dbReference type="Pfam" id="PF13193">
    <property type="entry name" value="AMP-binding_C"/>
    <property type="match status" value="1"/>
</dbReference>
<dbReference type="Gene3D" id="3.40.50.12780">
    <property type="entry name" value="N-terminal domain of ligase-like"/>
    <property type="match status" value="1"/>
</dbReference>
<feature type="domain" description="AMP-dependent synthetase/ligase" evidence="3">
    <location>
        <begin position="7"/>
        <end position="358"/>
    </location>
</feature>
<dbReference type="PANTHER" id="PTHR43767">
    <property type="entry name" value="LONG-CHAIN-FATTY-ACID--COA LIGASE"/>
    <property type="match status" value="1"/>
</dbReference>
<dbReference type="Gene3D" id="3.30.300.30">
    <property type="match status" value="1"/>
</dbReference>
<dbReference type="FunFam" id="3.30.300.30:FF:000008">
    <property type="entry name" value="2,3-dihydroxybenzoate-AMP ligase"/>
    <property type="match status" value="1"/>
</dbReference>
<feature type="domain" description="AMP-binding enzyme C-terminal" evidence="4">
    <location>
        <begin position="421"/>
        <end position="499"/>
    </location>
</feature>
<dbReference type="InterPro" id="IPR000873">
    <property type="entry name" value="AMP-dep_synth/lig_dom"/>
</dbReference>
<dbReference type="KEGG" id="pbro:HOP40_22700"/>
<keyword evidence="6" id="KW-1185">Reference proteome</keyword>
<gene>
    <name evidence="5" type="ORF">HOP40_22700</name>
</gene>
<dbReference type="InterPro" id="IPR020845">
    <property type="entry name" value="AMP-binding_CS"/>
</dbReference>
<evidence type="ECO:0000256" key="2">
    <source>
        <dbReference type="ARBA" id="ARBA00022598"/>
    </source>
</evidence>
<name>A0A6M6JJM4_9PSEU</name>
<evidence type="ECO:0000313" key="5">
    <source>
        <dbReference type="EMBL" id="QJY48258.1"/>
    </source>
</evidence>
<dbReference type="AlphaFoldDB" id="A0A6M6JJM4"/>
<dbReference type="GO" id="GO:0016877">
    <property type="term" value="F:ligase activity, forming carbon-sulfur bonds"/>
    <property type="evidence" value="ECO:0007669"/>
    <property type="project" value="UniProtKB-ARBA"/>
</dbReference>
<accession>A0A6M6JJM4</accession>
<dbReference type="InterPro" id="IPR025110">
    <property type="entry name" value="AMP-bd_C"/>
</dbReference>
<dbReference type="InterPro" id="IPR050237">
    <property type="entry name" value="ATP-dep_AMP-bd_enzyme"/>
</dbReference>
<evidence type="ECO:0000313" key="6">
    <source>
        <dbReference type="Proteomes" id="UP000505377"/>
    </source>
</evidence>
<dbReference type="Pfam" id="PF00501">
    <property type="entry name" value="AMP-binding"/>
    <property type="match status" value="1"/>
</dbReference>
<protein>
    <submittedName>
        <fullName evidence="5">Acyl-CoA synthetase</fullName>
    </submittedName>
</protein>
<dbReference type="PANTHER" id="PTHR43767:SF12">
    <property type="entry name" value="AMP-DEPENDENT SYNTHETASE AND LIGASE"/>
    <property type="match status" value="1"/>
</dbReference>
<sequence>MYPGKFAATIPDKAAVVMSDTGAVLTYAELDERSIRLSRALHDAGLRPGDAVALITENSLRNYEVFWAAMRSGLYLTAVNQNLTPSEVSYIVRDCGAKAVVASSRYAATATAILADTPGVDLRLSFGDTAVEGHDDYAAALAAASPEPLPEQPRGRDMLYSSGTTGVPKGIRAPLPGVSVVEGGDPLIGLFGPLYGFGDDTVYLSPAPLYHAAPLRFGGMIHQVGGTVVVMPKFEPAAALAAIERYSVTHSQWVPTMFVRMLKLPEDVRTAHDLSSHRVAVHAAAPCPVEVKQRMIEWWGPILQEYYAATEAIGVTVIDSPTWLQHPGSVGKALLGVLHICADDGSELPTGEVGLVYFEREVLPFAYHNDPDKTRGAQHPEHPNWGTTGDVGYLDEEGFLHLTDRKAFMIISGGVNIYPQEIENALTLHPAVFDLAVIGIPDEEMGEQVKAFVQPAPGVTGSPELEAELLAFLRTTLAGYKVPRSIEFVDTLPRTETGKLQKHKLRDRHPAPTA</sequence>
<dbReference type="PROSITE" id="PS00455">
    <property type="entry name" value="AMP_BINDING"/>
    <property type="match status" value="1"/>
</dbReference>
<evidence type="ECO:0000256" key="1">
    <source>
        <dbReference type="ARBA" id="ARBA00006432"/>
    </source>
</evidence>
<reference evidence="5 6" key="1">
    <citation type="submission" date="2020-05" db="EMBL/GenBank/DDBJ databases">
        <authorList>
            <person name="Mo P."/>
        </authorList>
    </citation>
    <scope>NUCLEOTIDE SEQUENCE [LARGE SCALE GENOMIC DNA]</scope>
    <source>
        <strain evidence="5 6">Gen01</strain>
    </source>
</reference>
<comment type="similarity">
    <text evidence="1">Belongs to the ATP-dependent AMP-binding enzyme family.</text>
</comment>
<keyword evidence="2" id="KW-0436">Ligase</keyword>